<dbReference type="InterPro" id="IPR004821">
    <property type="entry name" value="Cyt_trans-like"/>
</dbReference>
<evidence type="ECO:0000259" key="6">
    <source>
        <dbReference type="Pfam" id="PF01467"/>
    </source>
</evidence>
<feature type="region of interest" description="Disordered" evidence="5">
    <location>
        <begin position="262"/>
        <end position="281"/>
    </location>
</feature>
<feature type="region of interest" description="Disordered" evidence="5">
    <location>
        <begin position="291"/>
        <end position="329"/>
    </location>
</feature>
<dbReference type="Gene3D" id="3.40.50.620">
    <property type="entry name" value="HUPs"/>
    <property type="match status" value="1"/>
</dbReference>
<dbReference type="SUPFAM" id="SSF52374">
    <property type="entry name" value="Nucleotidylyl transferase"/>
    <property type="match status" value="1"/>
</dbReference>
<sequence length="959" mass="107400">MTSTNSQSKPPKIPLGPEPTLLSRKQVDALYETLRVVQKALTRLQVDFIVTGGSLLGAIRQHSILFCDDDIDMAILDYDGTVYEQVVLPNLQQSLDAVIREENELDPTKQTKNPESYAFQIKPWEGGDRIRPKRMNTVFVDLFVLRPYRTEQDLLRVIGQKRNGQAQSQEYIDSVLEKLTQSAYSQGETESLYPCWQFSTRKAVEMWAKEVYRESELFPLDENLKMGPLTHIKGPAQPVRLLKRAFGEDCFHVYYQSVSHVGGVTNNTNASGNKKNEKETNNEGTALVSSNQDLSEHQGSQQDKEASSSKEKKRNELKPLVSAAGTWEQNPKVPLEAGHYLPMQPIPKASRRHTSHNRETLLEYLKVQSELEGLPFSDTGNDHAMDKDGGGTNAHELTENHDNNDIDSSPPPNRTIYMDGVFDLFHIGHLNAIQQCARLGTRVILGVTGDQDAAGYKRPPIVPQEERVAIVQALQCVRKVVCPCPLIVTKEFMEEQGIDLVVHGFANDADAEKQNEFFAIPMSMNKFQRIEYYKGLSTTDRIEKIQNQAIIAATAVAGPSTDSAGHHGPMQPLLSPSNQATPKPATDETNQNGGLDKKKSQWFGYCVAQATNNASTIPFDPIPLSLRMVMEPHIDKARINRTQALDAIRHATGAEQYDRTMKDFTNHLMEEGQIHSLAAIQKLRSALLISLGLDPNFDLSKLHLSERGHKDKALCQLTQSYSSFQSVFDDFVRTTCVPVLASKYPSWHMNDDDDNDGGVETVREIYYQSFPCLRIIQPDEFSIGPHADVAYGHHPCSINFYIPLTAIGGSSSLFLESRVGSEDWHPIEGDGQDQIKYFAGASCMHWTTENKTDRTRVSLDFRMIVGPMFDALACCDGDDNNGGKIDVYRTSKGYYSKCVFQGNNDSSFSTNTISGNTNDHHTSGIWERIGPLLPPDARTGFPWTVKVWKKQQQQKQERK</sequence>
<dbReference type="AlphaFoldDB" id="A0AAD2CMD0"/>
<dbReference type="Pfam" id="PF01467">
    <property type="entry name" value="CTP_transf_like"/>
    <property type="match status" value="1"/>
</dbReference>
<dbReference type="GO" id="GO:0006646">
    <property type="term" value="P:phosphatidylethanolamine biosynthetic process"/>
    <property type="evidence" value="ECO:0007669"/>
    <property type="project" value="InterPro"/>
</dbReference>
<dbReference type="EC" id="2.7.7.14" evidence="3"/>
<feature type="region of interest" description="Disordered" evidence="5">
    <location>
        <begin position="374"/>
        <end position="412"/>
    </location>
</feature>
<organism evidence="7 8">
    <name type="scientific">Cylindrotheca closterium</name>
    <dbReference type="NCBI Taxonomy" id="2856"/>
    <lineage>
        <taxon>Eukaryota</taxon>
        <taxon>Sar</taxon>
        <taxon>Stramenopiles</taxon>
        <taxon>Ochrophyta</taxon>
        <taxon>Bacillariophyta</taxon>
        <taxon>Bacillariophyceae</taxon>
        <taxon>Bacillariophycidae</taxon>
        <taxon>Bacillariales</taxon>
        <taxon>Bacillariaceae</taxon>
        <taxon>Cylindrotheca</taxon>
    </lineage>
</organism>
<evidence type="ECO:0000256" key="5">
    <source>
        <dbReference type="SAM" id="MobiDB-lite"/>
    </source>
</evidence>
<evidence type="ECO:0000256" key="3">
    <source>
        <dbReference type="ARBA" id="ARBA00024221"/>
    </source>
</evidence>
<protein>
    <recommendedName>
        <fullName evidence="3">ethanolamine-phosphate cytidylyltransferase</fullName>
        <ecNumber evidence="3">2.7.7.14</ecNumber>
    </recommendedName>
    <alternativeName>
        <fullName evidence="4">CTP:phosphoethanolamine cytidylyltransferase</fullName>
    </alternativeName>
</protein>
<dbReference type="GO" id="GO:0005737">
    <property type="term" value="C:cytoplasm"/>
    <property type="evidence" value="ECO:0007669"/>
    <property type="project" value="TreeGrafter"/>
</dbReference>
<comment type="caution">
    <text evidence="7">The sequence shown here is derived from an EMBL/GenBank/DDBJ whole genome shotgun (WGS) entry which is preliminary data.</text>
</comment>
<evidence type="ECO:0000256" key="1">
    <source>
        <dbReference type="ARBA" id="ARBA00005189"/>
    </source>
</evidence>
<dbReference type="GO" id="GO:0004306">
    <property type="term" value="F:ethanolamine-phosphate cytidylyltransferase activity"/>
    <property type="evidence" value="ECO:0007669"/>
    <property type="project" value="UniProtKB-EC"/>
</dbReference>
<comment type="pathway">
    <text evidence="1">Lipid metabolism.</text>
</comment>
<accession>A0AAD2CMD0</accession>
<feature type="compositionally biased region" description="Basic and acidic residues" evidence="5">
    <location>
        <begin position="302"/>
        <end position="317"/>
    </location>
</feature>
<keyword evidence="8" id="KW-1185">Reference proteome</keyword>
<evidence type="ECO:0000256" key="4">
    <source>
        <dbReference type="ARBA" id="ARBA00031473"/>
    </source>
</evidence>
<evidence type="ECO:0000256" key="2">
    <source>
        <dbReference type="ARBA" id="ARBA00024191"/>
    </source>
</evidence>
<gene>
    <name evidence="7" type="ORF">CYCCA115_LOCUS5597</name>
</gene>
<feature type="compositionally biased region" description="Polar residues" evidence="5">
    <location>
        <begin position="262"/>
        <end position="271"/>
    </location>
</feature>
<evidence type="ECO:0000313" key="8">
    <source>
        <dbReference type="Proteomes" id="UP001295423"/>
    </source>
</evidence>
<proteinExistence type="predicted"/>
<evidence type="ECO:0000313" key="7">
    <source>
        <dbReference type="EMBL" id="CAJ1937297.1"/>
    </source>
</evidence>
<feature type="compositionally biased region" description="Basic and acidic residues" evidence="5">
    <location>
        <begin position="380"/>
        <end position="389"/>
    </location>
</feature>
<feature type="compositionally biased region" description="Polar residues" evidence="5">
    <location>
        <begin position="291"/>
        <end position="301"/>
    </location>
</feature>
<feature type="compositionally biased region" description="Polar residues" evidence="5">
    <location>
        <begin position="574"/>
        <end position="593"/>
    </location>
</feature>
<reference evidence="7" key="1">
    <citation type="submission" date="2023-08" db="EMBL/GenBank/DDBJ databases">
        <authorList>
            <person name="Audoor S."/>
            <person name="Bilcke G."/>
        </authorList>
    </citation>
    <scope>NUCLEOTIDE SEQUENCE</scope>
</reference>
<dbReference type="PANTHER" id="PTHR45780:SF1">
    <property type="entry name" value="ETHANOLAMINE-PHOSPHATE CYTIDYLYLTRANSFERASE"/>
    <property type="match status" value="1"/>
</dbReference>
<dbReference type="InterPro" id="IPR044608">
    <property type="entry name" value="Ect1/PCYT2"/>
</dbReference>
<comment type="pathway">
    <text evidence="2">Phospholipid metabolism; phosphatidylethanolamine biosynthesis; phosphatidylethanolamine from ethanolamine: step 2/3.</text>
</comment>
<feature type="region of interest" description="Disordered" evidence="5">
    <location>
        <begin position="559"/>
        <end position="594"/>
    </location>
</feature>
<dbReference type="Proteomes" id="UP001295423">
    <property type="component" value="Unassembled WGS sequence"/>
</dbReference>
<feature type="domain" description="Cytidyltransferase-like" evidence="6">
    <location>
        <begin position="417"/>
        <end position="513"/>
    </location>
</feature>
<dbReference type="EMBL" id="CAKOGP040000624">
    <property type="protein sequence ID" value="CAJ1937297.1"/>
    <property type="molecule type" value="Genomic_DNA"/>
</dbReference>
<dbReference type="InterPro" id="IPR014729">
    <property type="entry name" value="Rossmann-like_a/b/a_fold"/>
</dbReference>
<name>A0AAD2CMD0_9STRA</name>
<dbReference type="PANTHER" id="PTHR45780">
    <property type="entry name" value="ETHANOLAMINE-PHOSPHATE CYTIDYLYLTRANSFERASE"/>
    <property type="match status" value="1"/>
</dbReference>
<dbReference type="NCBIfam" id="TIGR00125">
    <property type="entry name" value="cyt_tran_rel"/>
    <property type="match status" value="1"/>
</dbReference>